<name>A0A382G6R3_9ZZZZ</name>
<dbReference type="AlphaFoldDB" id="A0A382G6R3"/>
<organism evidence="1">
    <name type="scientific">marine metagenome</name>
    <dbReference type="NCBI Taxonomy" id="408172"/>
    <lineage>
        <taxon>unclassified sequences</taxon>
        <taxon>metagenomes</taxon>
        <taxon>ecological metagenomes</taxon>
    </lineage>
</organism>
<evidence type="ECO:0000313" key="1">
    <source>
        <dbReference type="EMBL" id="SVB70237.1"/>
    </source>
</evidence>
<dbReference type="EMBL" id="UINC01053568">
    <property type="protein sequence ID" value="SVB70237.1"/>
    <property type="molecule type" value="Genomic_DNA"/>
</dbReference>
<gene>
    <name evidence="1" type="ORF">METZ01_LOCUS223091</name>
</gene>
<reference evidence="1" key="1">
    <citation type="submission" date="2018-05" db="EMBL/GenBank/DDBJ databases">
        <authorList>
            <person name="Lanie J.A."/>
            <person name="Ng W.-L."/>
            <person name="Kazmierczak K.M."/>
            <person name="Andrzejewski T.M."/>
            <person name="Davidsen T.M."/>
            <person name="Wayne K.J."/>
            <person name="Tettelin H."/>
            <person name="Glass J.I."/>
            <person name="Rusch D."/>
            <person name="Podicherti R."/>
            <person name="Tsui H.-C.T."/>
            <person name="Winkler M.E."/>
        </authorList>
    </citation>
    <scope>NUCLEOTIDE SEQUENCE</scope>
</reference>
<sequence>VVIYATKDSLVEPVKDVDYIYHLAVLKQSWDESLFMK</sequence>
<accession>A0A382G6R3</accession>
<protein>
    <submittedName>
        <fullName evidence="1">Uncharacterized protein</fullName>
    </submittedName>
</protein>
<feature type="non-terminal residue" evidence="1">
    <location>
        <position position="1"/>
    </location>
</feature>
<proteinExistence type="predicted"/>